<proteinExistence type="predicted"/>
<reference evidence="2" key="2">
    <citation type="submission" date="2022-10" db="EMBL/GenBank/DDBJ databases">
        <authorList>
            <consortium name="ENA_rothamsted_submissions"/>
            <consortium name="culmorum"/>
            <person name="King R."/>
        </authorList>
    </citation>
    <scope>NUCLEOTIDE SEQUENCE</scope>
</reference>
<dbReference type="EMBL" id="OU895879">
    <property type="protein sequence ID" value="CAG9808927.1"/>
    <property type="molecule type" value="Genomic_DNA"/>
</dbReference>
<evidence type="ECO:0000313" key="2">
    <source>
        <dbReference type="EMBL" id="CAG9808927.1"/>
    </source>
</evidence>
<keyword evidence="3" id="KW-1185">Reference proteome</keyword>
<dbReference type="Proteomes" id="UP001153620">
    <property type="component" value="Chromosome 3"/>
</dbReference>
<feature type="signal peptide" evidence="1">
    <location>
        <begin position="1"/>
        <end position="19"/>
    </location>
</feature>
<name>A0A9N9S2J4_9DIPT</name>
<protein>
    <submittedName>
        <fullName evidence="2">Uncharacterized protein</fullName>
    </submittedName>
</protein>
<dbReference type="PANTHER" id="PTHR20898">
    <property type="entry name" value="DAEDALUS ON 3-RELATED-RELATED"/>
    <property type="match status" value="1"/>
</dbReference>
<evidence type="ECO:0000313" key="3">
    <source>
        <dbReference type="Proteomes" id="UP001153620"/>
    </source>
</evidence>
<accession>A0A9N9S2J4</accession>
<reference evidence="2" key="1">
    <citation type="submission" date="2022-01" db="EMBL/GenBank/DDBJ databases">
        <authorList>
            <person name="King R."/>
        </authorList>
    </citation>
    <scope>NUCLEOTIDE SEQUENCE</scope>
</reference>
<sequence length="385" mass="43600">MYFVSFLIVLSIYNSEASGKFVKVENCTTTNKSLKITRCDIINGSISISIDVFRPLDKVFVKISLYKRENSYFRSVGKFPVFEACDLVQKGTKQNPFITGFTNIVLSAVPKFINGCPFSGAFDLSNFTLVGEMFRYIPKGKFVKVDNCTSTNKSLHIEQCNAINGALNVVVNIFRPLDEVFVKLSLFRREGSYFKPLGKFPILEVCDLMSGATKQNPFVMAVSNIFFFAVPSLRTKCPFLKVDNCTTTNKSLNIERCETDNGMLNIAVDIFKLVDQVFVKVALFRRESSSFRQIGKLPVVEICDMISSGLKLNPVAFAISNVFFHALPNFRKGCPFNGHVEILNFTLKNEMFKFATKGIFKVKLLFFNDVDKMIFWMDYIYAKTS</sequence>
<organism evidence="2 3">
    <name type="scientific">Chironomus riparius</name>
    <dbReference type="NCBI Taxonomy" id="315576"/>
    <lineage>
        <taxon>Eukaryota</taxon>
        <taxon>Metazoa</taxon>
        <taxon>Ecdysozoa</taxon>
        <taxon>Arthropoda</taxon>
        <taxon>Hexapoda</taxon>
        <taxon>Insecta</taxon>
        <taxon>Pterygota</taxon>
        <taxon>Neoptera</taxon>
        <taxon>Endopterygota</taxon>
        <taxon>Diptera</taxon>
        <taxon>Nematocera</taxon>
        <taxon>Chironomoidea</taxon>
        <taxon>Chironomidae</taxon>
        <taxon>Chironominae</taxon>
        <taxon>Chironomus</taxon>
    </lineage>
</organism>
<keyword evidence="1" id="KW-0732">Signal</keyword>
<dbReference type="OrthoDB" id="10644344at2759"/>
<gene>
    <name evidence="2" type="ORF">CHIRRI_LOCUS11761</name>
</gene>
<dbReference type="AlphaFoldDB" id="A0A9N9S2J4"/>
<dbReference type="PANTHER" id="PTHR20898:SF0">
    <property type="entry name" value="DAEDALUS ON 3-RELATED"/>
    <property type="match status" value="1"/>
</dbReference>
<evidence type="ECO:0000256" key="1">
    <source>
        <dbReference type="SAM" id="SignalP"/>
    </source>
</evidence>
<feature type="chain" id="PRO_5040469011" evidence="1">
    <location>
        <begin position="20"/>
        <end position="385"/>
    </location>
</feature>